<dbReference type="EMBL" id="LHPJ01000016">
    <property type="protein sequence ID" value="KOO02380.1"/>
    <property type="molecule type" value="Genomic_DNA"/>
</dbReference>
<name>A0A0M0HJY3_VIBNE</name>
<dbReference type="Proteomes" id="UP000037515">
    <property type="component" value="Unassembled WGS sequence"/>
</dbReference>
<dbReference type="SMART" id="SM01118">
    <property type="entry name" value="CYTH"/>
    <property type="match status" value="1"/>
</dbReference>
<dbReference type="RefSeq" id="WP_053396624.1">
    <property type="nucleotide sequence ID" value="NZ_LHPJ01000016.1"/>
</dbReference>
<protein>
    <submittedName>
        <fullName evidence="3">Adenylate cyclase</fullName>
    </submittedName>
</protein>
<evidence type="ECO:0000259" key="2">
    <source>
        <dbReference type="PROSITE" id="PS51708"/>
    </source>
</evidence>
<dbReference type="SUPFAM" id="SSF55154">
    <property type="entry name" value="CYTH-like phosphatases"/>
    <property type="match status" value="1"/>
</dbReference>
<keyword evidence="4" id="KW-1185">Reference proteome</keyword>
<accession>A0A0M0HJY3</accession>
<dbReference type="Pfam" id="PF05235">
    <property type="entry name" value="CHAD"/>
    <property type="match status" value="1"/>
</dbReference>
<dbReference type="CDD" id="cd07756">
    <property type="entry name" value="CYTH-like_Pase_CHAD"/>
    <property type="match status" value="1"/>
</dbReference>
<dbReference type="InterPro" id="IPR039013">
    <property type="entry name" value="YgiF"/>
</dbReference>
<sequence>METEIELKFFVSPEFSDTLREKIAQSKVLQHSCRELGNTYFDTPDNWLRQHDIGLRIRRFDDVFVQTVKTAGRVVAGLHQRPEYNAEHNSNIPDLTLHPGDIWPNGKDVATLQQELSPLFSTNFTREQWLISMPDGSQIEVAFDQGKVEAGDKEDPICEVELELKSGQTDALFTLARDFSDSGGMRLGNLSKAAKGYRLAMGYEGDDIKEMALVETDKNDTVESCLIYSLEHALSHWHYHEQIYSERESIDALHEIKNSVSFIRQILTVYGGIVPRRASAILRQELKWLEQSLEWLKEYDYLEDLLEDKGHALRKLDARKFLVAELKLEQEMLPPREEILEQLHSARYTGLLLDLSRWILTRGWQPFLDDKSREKMALNIEHFSVQQLDRTWADLMEAFPPERSLTGQDYIEQQYRLMRNLYTGVSFASLYDAEERRSFRMPWSDLLHGIDDLIKLKTLHKQVEKLEGEEKEQLERWLIRQESSILHAMEQTRIICIEAEPYWRD</sequence>
<organism evidence="3 4">
    <name type="scientific">Vibrio nereis</name>
    <dbReference type="NCBI Taxonomy" id="693"/>
    <lineage>
        <taxon>Bacteria</taxon>
        <taxon>Pseudomonadati</taxon>
        <taxon>Pseudomonadota</taxon>
        <taxon>Gammaproteobacteria</taxon>
        <taxon>Vibrionales</taxon>
        <taxon>Vibrionaceae</taxon>
        <taxon>Vibrio</taxon>
    </lineage>
</organism>
<dbReference type="GO" id="GO:0050355">
    <property type="term" value="F:inorganic triphosphate phosphatase activity"/>
    <property type="evidence" value="ECO:0007669"/>
    <property type="project" value="InterPro"/>
</dbReference>
<dbReference type="PANTHER" id="PTHR39569:SF1">
    <property type="entry name" value="INORGANIC TRIPHOSPHATASE"/>
    <property type="match status" value="1"/>
</dbReference>
<dbReference type="Gene3D" id="1.40.20.10">
    <property type="entry name" value="CHAD domain"/>
    <property type="match status" value="1"/>
</dbReference>
<dbReference type="AlphaFoldDB" id="A0A0M0HJY3"/>
<dbReference type="InterPro" id="IPR038186">
    <property type="entry name" value="CHAD_dom_sf"/>
</dbReference>
<dbReference type="GO" id="GO:0046872">
    <property type="term" value="F:metal ion binding"/>
    <property type="evidence" value="ECO:0007669"/>
    <property type="project" value="TreeGrafter"/>
</dbReference>
<feature type="domain" description="CHAD" evidence="2">
    <location>
        <begin position="219"/>
        <end position="483"/>
    </location>
</feature>
<comment type="caution">
    <text evidence="3">The sequence shown here is derived from an EMBL/GenBank/DDBJ whole genome shotgun (WGS) entry which is preliminary data.</text>
</comment>
<dbReference type="InterPro" id="IPR023577">
    <property type="entry name" value="CYTH_domain"/>
</dbReference>
<proteinExistence type="predicted"/>
<evidence type="ECO:0000313" key="3">
    <source>
        <dbReference type="EMBL" id="KOO02380.1"/>
    </source>
</evidence>
<evidence type="ECO:0000313" key="4">
    <source>
        <dbReference type="Proteomes" id="UP000037515"/>
    </source>
</evidence>
<dbReference type="PANTHER" id="PTHR39569">
    <property type="entry name" value="INORGANIC TRIPHOSPHATASE"/>
    <property type="match status" value="1"/>
</dbReference>
<dbReference type="Pfam" id="PF01928">
    <property type="entry name" value="CYTH"/>
    <property type="match status" value="1"/>
</dbReference>
<dbReference type="InterPro" id="IPR033469">
    <property type="entry name" value="CYTH-like_dom_sf"/>
</dbReference>
<dbReference type="OrthoDB" id="3034217at2"/>
<feature type="domain" description="CYTH" evidence="1">
    <location>
        <begin position="2"/>
        <end position="203"/>
    </location>
</feature>
<gene>
    <name evidence="3" type="ORF">AKJ17_14990</name>
</gene>
<dbReference type="PROSITE" id="PS51707">
    <property type="entry name" value="CYTH"/>
    <property type="match status" value="1"/>
</dbReference>
<dbReference type="PROSITE" id="PS51708">
    <property type="entry name" value="CHAD"/>
    <property type="match status" value="1"/>
</dbReference>
<dbReference type="InterPro" id="IPR007899">
    <property type="entry name" value="CHAD_dom"/>
</dbReference>
<dbReference type="Gene3D" id="2.40.320.10">
    <property type="entry name" value="Hypothetical Protein Pfu-838710-001"/>
    <property type="match status" value="1"/>
</dbReference>
<evidence type="ECO:0000259" key="1">
    <source>
        <dbReference type="PROSITE" id="PS51707"/>
    </source>
</evidence>
<dbReference type="STRING" id="693.AKJ17_14990"/>
<reference evidence="4" key="1">
    <citation type="submission" date="2015-08" db="EMBL/GenBank/DDBJ databases">
        <title>Vibrio galatheae sp. nov., a novel member of the Vibrionaceae family isolated from the Solomon Islands.</title>
        <authorList>
            <person name="Giubergia S."/>
            <person name="Machado H."/>
            <person name="Mateiu R.V."/>
            <person name="Gram L."/>
        </authorList>
    </citation>
    <scope>NUCLEOTIDE SEQUENCE [LARGE SCALE GENOMIC DNA]</scope>
    <source>
        <strain evidence="4">DSM 19584</strain>
    </source>
</reference>
<dbReference type="PATRIC" id="fig|693.5.peg.3058"/>
<dbReference type="SMART" id="SM00880">
    <property type="entry name" value="CHAD"/>
    <property type="match status" value="1"/>
</dbReference>